<reference evidence="2" key="1">
    <citation type="submission" date="2023-11" db="EMBL/GenBank/DDBJ databases">
        <authorList>
            <person name="De Vega J J."/>
            <person name="De Vega J J."/>
        </authorList>
    </citation>
    <scope>NUCLEOTIDE SEQUENCE</scope>
</reference>
<evidence type="ECO:0000313" key="2">
    <source>
        <dbReference type="EMBL" id="CAK5271372.1"/>
    </source>
</evidence>
<dbReference type="Proteomes" id="UP001295794">
    <property type="component" value="Unassembled WGS sequence"/>
</dbReference>
<gene>
    <name evidence="2" type="ORF">MYCIT1_LOCUS16367</name>
</gene>
<dbReference type="AlphaFoldDB" id="A0AAD2H9C3"/>
<feature type="region of interest" description="Disordered" evidence="1">
    <location>
        <begin position="44"/>
        <end position="63"/>
    </location>
</feature>
<comment type="caution">
    <text evidence="2">The sequence shown here is derived from an EMBL/GenBank/DDBJ whole genome shotgun (WGS) entry which is preliminary data.</text>
</comment>
<evidence type="ECO:0000313" key="3">
    <source>
        <dbReference type="Proteomes" id="UP001295794"/>
    </source>
</evidence>
<evidence type="ECO:0000256" key="1">
    <source>
        <dbReference type="SAM" id="MobiDB-lite"/>
    </source>
</evidence>
<accession>A0AAD2H9C3</accession>
<dbReference type="EMBL" id="CAVNYO010000170">
    <property type="protein sequence ID" value="CAK5271372.1"/>
    <property type="molecule type" value="Genomic_DNA"/>
</dbReference>
<sequence length="132" mass="14481">MLKKRIVEAPCLEALSLSVMSRQKSSSLNTASEVPWTCTVKVRRIGPHPHPREPHPVDPSSENPEILRAKARTMSPTPHHPKVVGMLKVPFPLPDVDVAHIAVRKRKSGQGPLGTTQKPGNGLTLRPKNSRT</sequence>
<protein>
    <submittedName>
        <fullName evidence="2">Uncharacterized protein</fullName>
    </submittedName>
</protein>
<feature type="region of interest" description="Disordered" evidence="1">
    <location>
        <begin position="104"/>
        <end position="132"/>
    </location>
</feature>
<name>A0AAD2H9C3_9AGAR</name>
<proteinExistence type="predicted"/>
<organism evidence="2 3">
    <name type="scientific">Mycena citricolor</name>
    <dbReference type="NCBI Taxonomy" id="2018698"/>
    <lineage>
        <taxon>Eukaryota</taxon>
        <taxon>Fungi</taxon>
        <taxon>Dikarya</taxon>
        <taxon>Basidiomycota</taxon>
        <taxon>Agaricomycotina</taxon>
        <taxon>Agaricomycetes</taxon>
        <taxon>Agaricomycetidae</taxon>
        <taxon>Agaricales</taxon>
        <taxon>Marasmiineae</taxon>
        <taxon>Mycenaceae</taxon>
        <taxon>Mycena</taxon>
    </lineage>
</organism>
<keyword evidence="3" id="KW-1185">Reference proteome</keyword>